<reference evidence="1 2" key="1">
    <citation type="submission" date="2013-11" db="EMBL/GenBank/DDBJ databases">
        <title>The Genome Sequence of Phytophthora parasitica P1976.</title>
        <authorList>
            <consortium name="The Broad Institute Genomics Platform"/>
            <person name="Russ C."/>
            <person name="Tyler B."/>
            <person name="Panabieres F."/>
            <person name="Shan W."/>
            <person name="Tripathy S."/>
            <person name="Grunwald N."/>
            <person name="Machado M."/>
            <person name="Johnson C.S."/>
            <person name="Walker B."/>
            <person name="Young S."/>
            <person name="Zeng Q."/>
            <person name="Gargeya S."/>
            <person name="Fitzgerald M."/>
            <person name="Haas B."/>
            <person name="Abouelleil A."/>
            <person name="Allen A.W."/>
            <person name="Alvarado L."/>
            <person name="Arachchi H.M."/>
            <person name="Berlin A.M."/>
            <person name="Chapman S.B."/>
            <person name="Gainer-Dewar J."/>
            <person name="Goldberg J."/>
            <person name="Griggs A."/>
            <person name="Gujja S."/>
            <person name="Hansen M."/>
            <person name="Howarth C."/>
            <person name="Imamovic A."/>
            <person name="Ireland A."/>
            <person name="Larimer J."/>
            <person name="McCowan C."/>
            <person name="Murphy C."/>
            <person name="Pearson M."/>
            <person name="Poon T.W."/>
            <person name="Priest M."/>
            <person name="Roberts A."/>
            <person name="Saif S."/>
            <person name="Shea T."/>
            <person name="Sisk P."/>
            <person name="Sykes S."/>
            <person name="Wortman J."/>
            <person name="Nusbaum C."/>
            <person name="Birren B."/>
        </authorList>
    </citation>
    <scope>NUCLEOTIDE SEQUENCE [LARGE SCALE GENOMIC DNA]</scope>
    <source>
        <strain evidence="1 2">P1976</strain>
    </source>
</reference>
<dbReference type="AlphaFoldDB" id="A0A081A0Y3"/>
<dbReference type="EMBL" id="ANJA01002052">
    <property type="protein sequence ID" value="ETO72544.1"/>
    <property type="molecule type" value="Genomic_DNA"/>
</dbReference>
<gene>
    <name evidence="1" type="ORF">F444_11359</name>
</gene>
<name>A0A081A0Y3_PHYNI</name>
<accession>A0A081A0Y3</accession>
<organism evidence="1 2">
    <name type="scientific">Phytophthora nicotianae P1976</name>
    <dbReference type="NCBI Taxonomy" id="1317066"/>
    <lineage>
        <taxon>Eukaryota</taxon>
        <taxon>Sar</taxon>
        <taxon>Stramenopiles</taxon>
        <taxon>Oomycota</taxon>
        <taxon>Peronosporomycetes</taxon>
        <taxon>Peronosporales</taxon>
        <taxon>Peronosporaceae</taxon>
        <taxon>Phytophthora</taxon>
    </lineage>
</organism>
<protein>
    <submittedName>
        <fullName evidence="1">Uncharacterized protein</fullName>
    </submittedName>
</protein>
<sequence length="45" mass="4979">MATRDYDEDTVLVVLLEAVSAATIAATSSRLRADNENQRRVTQLN</sequence>
<proteinExistence type="predicted"/>
<evidence type="ECO:0000313" key="1">
    <source>
        <dbReference type="EMBL" id="ETO72544.1"/>
    </source>
</evidence>
<dbReference type="Proteomes" id="UP000028582">
    <property type="component" value="Unassembled WGS sequence"/>
</dbReference>
<comment type="caution">
    <text evidence="1">The sequence shown here is derived from an EMBL/GenBank/DDBJ whole genome shotgun (WGS) entry which is preliminary data.</text>
</comment>
<evidence type="ECO:0000313" key="2">
    <source>
        <dbReference type="Proteomes" id="UP000028582"/>
    </source>
</evidence>